<dbReference type="Proteomes" id="UP001056201">
    <property type="component" value="Chromosome 1"/>
</dbReference>
<keyword evidence="1" id="KW-0472">Membrane</keyword>
<evidence type="ECO:0000313" key="3">
    <source>
        <dbReference type="Proteomes" id="UP001056201"/>
    </source>
</evidence>
<protein>
    <submittedName>
        <fullName evidence="2">Uncharacterized protein</fullName>
    </submittedName>
</protein>
<keyword evidence="1" id="KW-1133">Transmembrane helix</keyword>
<sequence>MFGVLIALGLIDELVAALSGTADKPRDPALFLVLAPIGAFCLEMGARLVLARRNRHGSLMSPMSWRVLGSVFAAFCFGIAHHLERREPR</sequence>
<organism evidence="2 3">
    <name type="scientific">Aquincola tertiaricarbonis</name>
    <dbReference type="NCBI Taxonomy" id="391953"/>
    <lineage>
        <taxon>Bacteria</taxon>
        <taxon>Pseudomonadati</taxon>
        <taxon>Pseudomonadota</taxon>
        <taxon>Betaproteobacteria</taxon>
        <taxon>Burkholderiales</taxon>
        <taxon>Sphaerotilaceae</taxon>
        <taxon>Aquincola</taxon>
    </lineage>
</organism>
<accession>A0ABY4S6F0</accession>
<name>A0ABY4S6F0_AQUTE</name>
<evidence type="ECO:0000256" key="1">
    <source>
        <dbReference type="SAM" id="Phobius"/>
    </source>
</evidence>
<evidence type="ECO:0000313" key="2">
    <source>
        <dbReference type="EMBL" id="URI06794.1"/>
    </source>
</evidence>
<proteinExistence type="predicted"/>
<dbReference type="EMBL" id="CP097635">
    <property type="protein sequence ID" value="URI06794.1"/>
    <property type="molecule type" value="Genomic_DNA"/>
</dbReference>
<keyword evidence="3" id="KW-1185">Reference proteome</keyword>
<reference evidence="2" key="1">
    <citation type="submission" date="2022-05" db="EMBL/GenBank/DDBJ databases">
        <title>An RpoN-dependent PEP-CTERM gene is involved in floc formation of an Aquincola tertiaricarbonis strain.</title>
        <authorList>
            <person name="Qiu D."/>
            <person name="Xia M."/>
        </authorList>
    </citation>
    <scope>NUCLEOTIDE SEQUENCE</scope>
    <source>
        <strain evidence="2">RN12</strain>
    </source>
</reference>
<gene>
    <name evidence="2" type="ORF">MW290_12915</name>
</gene>
<feature type="transmembrane region" description="Helical" evidence="1">
    <location>
        <begin position="63"/>
        <end position="83"/>
    </location>
</feature>
<feature type="transmembrane region" description="Helical" evidence="1">
    <location>
        <begin position="29"/>
        <end position="51"/>
    </location>
</feature>
<dbReference type="RefSeq" id="WP_250195057.1">
    <property type="nucleotide sequence ID" value="NZ_CP097635.1"/>
</dbReference>
<keyword evidence="1" id="KW-0812">Transmembrane</keyword>